<dbReference type="AlphaFoldDB" id="A0A367FM17"/>
<evidence type="ECO:0000313" key="5">
    <source>
        <dbReference type="Proteomes" id="UP000253094"/>
    </source>
</evidence>
<dbReference type="InterPro" id="IPR003696">
    <property type="entry name" value="Carbtransf_dom"/>
</dbReference>
<dbReference type="PANTHER" id="PTHR34847:SF1">
    <property type="entry name" value="NODULATION PROTEIN U"/>
    <property type="match status" value="1"/>
</dbReference>
<dbReference type="RefSeq" id="WP_114029461.1">
    <property type="nucleotide sequence ID" value="NZ_QOIL01000007.1"/>
</dbReference>
<organism evidence="4 5">
    <name type="scientific">Sphaerisporangium album</name>
    <dbReference type="NCBI Taxonomy" id="509200"/>
    <lineage>
        <taxon>Bacteria</taxon>
        <taxon>Bacillati</taxon>
        <taxon>Actinomycetota</taxon>
        <taxon>Actinomycetes</taxon>
        <taxon>Streptosporangiales</taxon>
        <taxon>Streptosporangiaceae</taxon>
        <taxon>Sphaerisporangium</taxon>
    </lineage>
</organism>
<evidence type="ECO:0000256" key="1">
    <source>
        <dbReference type="ARBA" id="ARBA00006129"/>
    </source>
</evidence>
<dbReference type="InterPro" id="IPR043129">
    <property type="entry name" value="ATPase_NBD"/>
</dbReference>
<evidence type="ECO:0000313" key="4">
    <source>
        <dbReference type="EMBL" id="RCG30665.1"/>
    </source>
</evidence>
<evidence type="ECO:0000259" key="2">
    <source>
        <dbReference type="Pfam" id="PF02543"/>
    </source>
</evidence>
<dbReference type="InterPro" id="IPR038152">
    <property type="entry name" value="Carbam_trans_C_sf"/>
</dbReference>
<dbReference type="Pfam" id="PF02543">
    <property type="entry name" value="Carbam_trans_N"/>
    <property type="match status" value="1"/>
</dbReference>
<keyword evidence="4" id="KW-0808">Transferase</keyword>
<dbReference type="Proteomes" id="UP000253094">
    <property type="component" value="Unassembled WGS sequence"/>
</dbReference>
<feature type="domain" description="Carbamoyltransferase C-terminal" evidence="3">
    <location>
        <begin position="370"/>
        <end position="535"/>
    </location>
</feature>
<accession>A0A367FM17</accession>
<dbReference type="Gene3D" id="3.90.870.20">
    <property type="entry name" value="Carbamoyltransferase, C-terminal domain"/>
    <property type="match status" value="1"/>
</dbReference>
<dbReference type="GO" id="GO:0016740">
    <property type="term" value="F:transferase activity"/>
    <property type="evidence" value="ECO:0007669"/>
    <property type="project" value="UniProtKB-KW"/>
</dbReference>
<dbReference type="CDD" id="cd24098">
    <property type="entry name" value="ASKHA_NBD_TobZ_N"/>
    <property type="match status" value="1"/>
</dbReference>
<reference evidence="4 5" key="1">
    <citation type="submission" date="2018-06" db="EMBL/GenBank/DDBJ databases">
        <title>Sphaerisporangium craniellae sp. nov., isolated from a marine sponge in the South China Sea.</title>
        <authorList>
            <person name="Li L."/>
        </authorList>
    </citation>
    <scope>NUCLEOTIDE SEQUENCE [LARGE SCALE GENOMIC DNA]</scope>
    <source>
        <strain evidence="4 5">CCTCC AA 208026</strain>
    </source>
</reference>
<evidence type="ECO:0000259" key="3">
    <source>
        <dbReference type="Pfam" id="PF16861"/>
    </source>
</evidence>
<gene>
    <name evidence="4" type="ORF">DQ384_15410</name>
</gene>
<keyword evidence="5" id="KW-1185">Reference proteome</keyword>
<dbReference type="SUPFAM" id="SSF53067">
    <property type="entry name" value="Actin-like ATPase domain"/>
    <property type="match status" value="1"/>
</dbReference>
<feature type="domain" description="Carbamoyltransferase" evidence="2">
    <location>
        <begin position="116"/>
        <end position="330"/>
    </location>
</feature>
<comment type="similarity">
    <text evidence="1">Belongs to the NodU/CmcH family.</text>
</comment>
<dbReference type="Gene3D" id="3.30.420.40">
    <property type="match status" value="2"/>
</dbReference>
<dbReference type="InterPro" id="IPR051338">
    <property type="entry name" value="NodU/CmcH_Carbamoyltrnsfr"/>
</dbReference>
<proteinExistence type="inferred from homology"/>
<sequence>MGYVLGINAPPTLLSPEQCPYGGHDPSACLVDEDGRVTVFEEQERHSKRRYGVFEYPADAVRACLDHAGADVADIDVVAVGWDVPRVGAVCGEPWRYSSARHYLRLLGLDAGTRPPELVFVQHHRAHAASSFHASPYESAAVLVMDGNGEDDSISVYRADRTRGLLGKARLPQPASLGDMYAAVCEHLRLGVLNAGKTMGLASYGRAAGMTPFPLLTADGMPLFDHHEDDQYATIMRGWSRYLGTLTGRRRAPRATMHEDEDCVRLAWSAQSAVEEHLTRLAAFAREVTGESVVCLSGGVALNCSANGRLDGEVFCPPVPHDGGVALGAAWAVRPPRQISVLDPFLGRALDGDLPPDLTGTDLDLDEVVRLLGSGAVGGIAEGRAEIGPRALGHRSIIALPSIPGVRDRINVAKGREMWRPLAPVALASQAGRFWEVKDPLQRFMLAATTVTPHGRLTIPEAVHVDGTARAQIVQEDDHTMARVIAALDRAGYPPVLINTSLNGRGRPIAHDIGDVAEVYRECELDFLIVDGRLVVRK</sequence>
<comment type="caution">
    <text evidence="4">The sequence shown here is derived from an EMBL/GenBank/DDBJ whole genome shotgun (WGS) entry which is preliminary data.</text>
</comment>
<dbReference type="Pfam" id="PF16861">
    <property type="entry name" value="Carbam_trans_C"/>
    <property type="match status" value="1"/>
</dbReference>
<name>A0A367FM17_9ACTN</name>
<protein>
    <submittedName>
        <fullName evidence="4">Carbamoyltransferase</fullName>
    </submittedName>
</protein>
<dbReference type="InterPro" id="IPR031730">
    <property type="entry name" value="Carbam_trans_C"/>
</dbReference>
<dbReference type="PANTHER" id="PTHR34847">
    <property type="entry name" value="NODULATION PROTEIN U"/>
    <property type="match status" value="1"/>
</dbReference>
<dbReference type="OrthoDB" id="9780777at2"/>
<dbReference type="EMBL" id="QOIL01000007">
    <property type="protein sequence ID" value="RCG30665.1"/>
    <property type="molecule type" value="Genomic_DNA"/>
</dbReference>